<evidence type="ECO:0000313" key="9">
    <source>
        <dbReference type="Proteomes" id="UP000236394"/>
    </source>
</evidence>
<dbReference type="GO" id="GO:0006518">
    <property type="term" value="P:peptide metabolic process"/>
    <property type="evidence" value="ECO:0007669"/>
    <property type="project" value="TreeGrafter"/>
</dbReference>
<evidence type="ECO:0000256" key="1">
    <source>
        <dbReference type="ARBA" id="ARBA00022670"/>
    </source>
</evidence>
<dbReference type="CDD" id="cd09606">
    <property type="entry name" value="M3B_PepF"/>
    <property type="match status" value="1"/>
</dbReference>
<evidence type="ECO:0000256" key="2">
    <source>
        <dbReference type="ARBA" id="ARBA00022723"/>
    </source>
</evidence>
<dbReference type="Proteomes" id="UP000236394">
    <property type="component" value="Unassembled WGS sequence"/>
</dbReference>
<dbReference type="EMBL" id="NBZD01000001">
    <property type="protein sequence ID" value="PNH19916.1"/>
    <property type="molecule type" value="Genomic_DNA"/>
</dbReference>
<protein>
    <submittedName>
        <fullName evidence="8">M3 family oligoendopeptidase</fullName>
    </submittedName>
</protein>
<evidence type="ECO:0000259" key="7">
    <source>
        <dbReference type="Pfam" id="PF01432"/>
    </source>
</evidence>
<dbReference type="InterPro" id="IPR011976">
    <property type="entry name" value="Pept_M3B_oligopep-rel"/>
</dbReference>
<evidence type="ECO:0000313" key="8">
    <source>
        <dbReference type="EMBL" id="PNH19916.1"/>
    </source>
</evidence>
<dbReference type="GO" id="GO:0006508">
    <property type="term" value="P:proteolysis"/>
    <property type="evidence" value="ECO:0007669"/>
    <property type="project" value="UniProtKB-KW"/>
</dbReference>
<keyword evidence="1 6" id="KW-0645">Protease</keyword>
<dbReference type="RefSeq" id="WP_034574652.1">
    <property type="nucleotide sequence ID" value="NZ_NBZD01000001.1"/>
</dbReference>
<comment type="similarity">
    <text evidence="6">Belongs to the peptidase M3 family.</text>
</comment>
<gene>
    <name evidence="8" type="ORF">B7R76_03325</name>
</gene>
<keyword evidence="3 6" id="KW-0378">Hydrolase</keyword>
<feature type="domain" description="Peptidase M3A/M3B catalytic" evidence="7">
    <location>
        <begin position="310"/>
        <end position="547"/>
    </location>
</feature>
<evidence type="ECO:0000256" key="4">
    <source>
        <dbReference type="ARBA" id="ARBA00022833"/>
    </source>
</evidence>
<keyword evidence="2 6" id="KW-0479">Metal-binding</keyword>
<dbReference type="NCBIfam" id="TIGR02289">
    <property type="entry name" value="M3_not_pepF"/>
    <property type="match status" value="1"/>
</dbReference>
<proteinExistence type="inferred from homology"/>
<dbReference type="InterPro" id="IPR045090">
    <property type="entry name" value="Pept_M3A_M3B"/>
</dbReference>
<keyword evidence="5 6" id="KW-0482">Metalloprotease</keyword>
<dbReference type="Gene3D" id="1.10.1370.30">
    <property type="match status" value="1"/>
</dbReference>
<dbReference type="GO" id="GO:0046872">
    <property type="term" value="F:metal ion binding"/>
    <property type="evidence" value="ECO:0007669"/>
    <property type="project" value="UniProtKB-UniRule"/>
</dbReference>
<organism evidence="8 9">
    <name type="scientific">Mageeibacillus indolicus</name>
    <dbReference type="NCBI Taxonomy" id="884684"/>
    <lineage>
        <taxon>Bacteria</taxon>
        <taxon>Bacillati</taxon>
        <taxon>Bacillota</taxon>
        <taxon>Clostridia</taxon>
        <taxon>Eubacteriales</taxon>
        <taxon>Oscillospiraceae</taxon>
        <taxon>Mageeibacillus</taxon>
    </lineage>
</organism>
<comment type="caution">
    <text evidence="8">The sequence shown here is derived from an EMBL/GenBank/DDBJ whole genome shotgun (WGS) entry which is preliminary data.</text>
</comment>
<dbReference type="InterPro" id="IPR001567">
    <property type="entry name" value="Pept_M3A_M3B_dom"/>
</dbReference>
<dbReference type="Pfam" id="PF01432">
    <property type="entry name" value="Peptidase_M3"/>
    <property type="match status" value="1"/>
</dbReference>
<evidence type="ECO:0000256" key="3">
    <source>
        <dbReference type="ARBA" id="ARBA00022801"/>
    </source>
</evidence>
<keyword evidence="4 6" id="KW-0862">Zinc</keyword>
<evidence type="ECO:0000256" key="5">
    <source>
        <dbReference type="ARBA" id="ARBA00023049"/>
    </source>
</evidence>
<dbReference type="AlphaFoldDB" id="A0A2J8B592"/>
<dbReference type="PANTHER" id="PTHR11804">
    <property type="entry name" value="PROTEASE M3 THIMET OLIGOPEPTIDASE-RELATED"/>
    <property type="match status" value="1"/>
</dbReference>
<comment type="cofactor">
    <cofactor evidence="6">
        <name>Zn(2+)</name>
        <dbReference type="ChEBI" id="CHEBI:29105"/>
    </cofactor>
    <text evidence="6">Binds 1 zinc ion.</text>
</comment>
<accession>A0A2J8B592</accession>
<reference evidence="9" key="1">
    <citation type="submission" date="2017-04" db="EMBL/GenBank/DDBJ databases">
        <authorList>
            <person name="Bumgarner R.E."/>
            <person name="Fredricks D.N."/>
            <person name="Srinivasan S."/>
        </authorList>
    </citation>
    <scope>NUCLEOTIDE SEQUENCE [LARGE SCALE GENOMIC DNA]</scope>
    <source>
        <strain evidence="9">KA00405</strain>
    </source>
</reference>
<evidence type="ECO:0000256" key="6">
    <source>
        <dbReference type="RuleBase" id="RU003435"/>
    </source>
</evidence>
<sequence length="563" mass="65475">MNFKDMPYVRPDIEQIEAEFTDRLHGFATASFVDDQLEHWQELNVIRNNWQTQATLCHIRSSMDTTDPFYQTELNYFDEQSPRFAALVAKFYRALLDSKFRSELNAKVGDLIFKIAEQYLTAFNPSIMDLLVQENKLNTEYDLLRSSAKLDLDGKKYTLAGLLPFTTDPERDLRHRAVKLYNKFFADNLNEFNIIFDKMVKVRTEIARKLGYKDYVALGYARMGRLDYGEAEVAAYRKAIIKYIVPLATELRQRQATRLGLEKLTFYDEGLSFPTGNPKPLGNEEELVEKARAMYNQLSPETGEFFNFMISNGLMDLPLRPGKHGGGYCAYIPLYKSPFILANFNGTADDIDVLTHEVGHAFQVYRSRNTILPEYIWPSMDAAEIHSMSMEYLTWNYMKPFFGAATDRYNFEHLATAVLFIPYGALVDHFQHEVYRHPELTPAERMKTWRKLEKIYLPHRDYADIKILKDGGYWFRQSHIFTLPFYYIDYTLAQNCSLQFWHKGLTNMKAAWQDYMRLCDLGGSKSFAQLVNAAGLENPFRATTLSEIAAQAKKYFENFKEEI</sequence>
<dbReference type="SUPFAM" id="SSF55486">
    <property type="entry name" value="Metalloproteases ('zincins'), catalytic domain"/>
    <property type="match status" value="1"/>
</dbReference>
<dbReference type="PANTHER" id="PTHR11804:SF28">
    <property type="entry name" value="OLIGOENDOPEPTIDASE F"/>
    <property type="match status" value="1"/>
</dbReference>
<name>A0A2J8B592_9FIRM</name>
<dbReference type="GO" id="GO:0004222">
    <property type="term" value="F:metalloendopeptidase activity"/>
    <property type="evidence" value="ECO:0007669"/>
    <property type="project" value="InterPro"/>
</dbReference>